<proteinExistence type="predicted"/>
<keyword evidence="2" id="KW-1185">Reference proteome</keyword>
<gene>
    <name evidence="1" type="ORF">K488DRAFT_76434</name>
</gene>
<dbReference type="EMBL" id="MU273480">
    <property type="protein sequence ID" value="KAI0035731.1"/>
    <property type="molecule type" value="Genomic_DNA"/>
</dbReference>
<sequence>MASQRTLYTDPDHCSLSPQPPSPDSDESRTLLAHAVYPSTDSRDTLAGITPLPIAQLACLCICRITDPIMFTQILPYVNQMMTDLHVTDDPSRIGFYSGLVESSFAVAQVLSIYHWARLSDVIGRRPVILLAILGMALGSLFFGLSGTLTSVMLSRSVSGFFSGNVAVLHSLLGELTDASNQAIAFPIYGLTWPLGAIIGPLIGGTFSNPADRFPWLFAAEFWRTYPYFLPGFIASVVAFVGFGFGYFFLEETLPSKRRNKSKRALSSEDLSAWDDDKQDGDGGSKPPTMRELLAVPAIRALCLSGSAQSFTSTAFDVLFVLMCYSPIETGGLALSASEIGAALAMAGIISVLLQMFVIPVLLARCDLVRLYRTTLGLWTYCFALLPLIGLFARTALASTETDAPLNLAMATSAVRAGVWVAIAVLLALSKLACLPYAISMILVKMHAPGAKALGVSNGLVQFSMSFTRAFSPAFASSIFALSLDCNLLGGYFWALVMMFIGVLGTRVCNSLEGGQSISGAEAAAAMVAE</sequence>
<reference evidence="1" key="2">
    <citation type="journal article" date="2022" name="New Phytol.">
        <title>Evolutionary transition to the ectomycorrhizal habit in the genomes of a hyperdiverse lineage of mushroom-forming fungi.</title>
        <authorList>
            <person name="Looney B."/>
            <person name="Miyauchi S."/>
            <person name="Morin E."/>
            <person name="Drula E."/>
            <person name="Courty P.E."/>
            <person name="Kohler A."/>
            <person name="Kuo A."/>
            <person name="LaButti K."/>
            <person name="Pangilinan J."/>
            <person name="Lipzen A."/>
            <person name="Riley R."/>
            <person name="Andreopoulos W."/>
            <person name="He G."/>
            <person name="Johnson J."/>
            <person name="Nolan M."/>
            <person name="Tritt A."/>
            <person name="Barry K.W."/>
            <person name="Grigoriev I.V."/>
            <person name="Nagy L.G."/>
            <person name="Hibbett D."/>
            <person name="Henrissat B."/>
            <person name="Matheny P.B."/>
            <person name="Labbe J."/>
            <person name="Martin F.M."/>
        </authorList>
    </citation>
    <scope>NUCLEOTIDE SEQUENCE</scope>
    <source>
        <strain evidence="1">EC-137</strain>
    </source>
</reference>
<comment type="caution">
    <text evidence="1">The sequence shown here is derived from an EMBL/GenBank/DDBJ whole genome shotgun (WGS) entry which is preliminary data.</text>
</comment>
<organism evidence="1 2">
    <name type="scientific">Vararia minispora EC-137</name>
    <dbReference type="NCBI Taxonomy" id="1314806"/>
    <lineage>
        <taxon>Eukaryota</taxon>
        <taxon>Fungi</taxon>
        <taxon>Dikarya</taxon>
        <taxon>Basidiomycota</taxon>
        <taxon>Agaricomycotina</taxon>
        <taxon>Agaricomycetes</taxon>
        <taxon>Russulales</taxon>
        <taxon>Lachnocladiaceae</taxon>
        <taxon>Vararia</taxon>
    </lineage>
</organism>
<dbReference type="Proteomes" id="UP000814128">
    <property type="component" value="Unassembled WGS sequence"/>
</dbReference>
<evidence type="ECO:0000313" key="1">
    <source>
        <dbReference type="EMBL" id="KAI0035731.1"/>
    </source>
</evidence>
<protein>
    <submittedName>
        <fullName evidence="1">MFS general substrate transporter</fullName>
    </submittedName>
</protein>
<name>A0ACB8QWA0_9AGAM</name>
<accession>A0ACB8QWA0</accession>
<reference evidence="1" key="1">
    <citation type="submission" date="2021-02" db="EMBL/GenBank/DDBJ databases">
        <authorList>
            <consortium name="DOE Joint Genome Institute"/>
            <person name="Ahrendt S."/>
            <person name="Looney B.P."/>
            <person name="Miyauchi S."/>
            <person name="Morin E."/>
            <person name="Drula E."/>
            <person name="Courty P.E."/>
            <person name="Chicoki N."/>
            <person name="Fauchery L."/>
            <person name="Kohler A."/>
            <person name="Kuo A."/>
            <person name="Labutti K."/>
            <person name="Pangilinan J."/>
            <person name="Lipzen A."/>
            <person name="Riley R."/>
            <person name="Andreopoulos W."/>
            <person name="He G."/>
            <person name="Johnson J."/>
            <person name="Barry K.W."/>
            <person name="Grigoriev I.V."/>
            <person name="Nagy L."/>
            <person name="Hibbett D."/>
            <person name="Henrissat B."/>
            <person name="Matheny P.B."/>
            <person name="Labbe J."/>
            <person name="Martin F."/>
        </authorList>
    </citation>
    <scope>NUCLEOTIDE SEQUENCE</scope>
    <source>
        <strain evidence="1">EC-137</strain>
    </source>
</reference>
<evidence type="ECO:0000313" key="2">
    <source>
        <dbReference type="Proteomes" id="UP000814128"/>
    </source>
</evidence>